<dbReference type="Proteomes" id="UP000036106">
    <property type="component" value="Chromosome"/>
</dbReference>
<feature type="transmembrane region" description="Helical" evidence="1">
    <location>
        <begin position="12"/>
        <end position="28"/>
    </location>
</feature>
<name>A0A0H4QKY0_9LACO</name>
<dbReference type="PATRIC" id="fig|1007676.4.peg.1477"/>
<feature type="transmembrane region" description="Helical" evidence="1">
    <location>
        <begin position="40"/>
        <end position="61"/>
    </location>
</feature>
<proteinExistence type="predicted"/>
<organism evidence="2 3">
    <name type="scientific">Companilactobacillus ginsenosidimutans</name>
    <dbReference type="NCBI Taxonomy" id="1007676"/>
    <lineage>
        <taxon>Bacteria</taxon>
        <taxon>Bacillati</taxon>
        <taxon>Bacillota</taxon>
        <taxon>Bacilli</taxon>
        <taxon>Lactobacillales</taxon>
        <taxon>Lactobacillaceae</taxon>
        <taxon>Companilactobacillus</taxon>
    </lineage>
</organism>
<keyword evidence="1" id="KW-0812">Transmembrane</keyword>
<feature type="transmembrane region" description="Helical" evidence="1">
    <location>
        <begin position="126"/>
        <end position="147"/>
    </location>
</feature>
<dbReference type="OrthoDB" id="1895162at2"/>
<dbReference type="STRING" id="1007676.ABM34_07360"/>
<dbReference type="AlphaFoldDB" id="A0A0H4QKY0"/>
<reference evidence="3" key="1">
    <citation type="submission" date="2015-07" db="EMBL/GenBank/DDBJ databases">
        <title>Lactobacillus ginsenosidimutans/EMML 3141/ whole genome sequencing.</title>
        <authorList>
            <person name="Kim M.K."/>
            <person name="Im W.-T."/>
            <person name="Srinivasan S."/>
            <person name="Lee J.-J."/>
        </authorList>
    </citation>
    <scope>NUCLEOTIDE SEQUENCE [LARGE SCALE GENOMIC DNA]</scope>
    <source>
        <strain evidence="3">EMML 3041</strain>
    </source>
</reference>
<dbReference type="KEGG" id="lgn:ABM34_07360"/>
<accession>A0A0H4QKY0</accession>
<evidence type="ECO:0000313" key="3">
    <source>
        <dbReference type="Proteomes" id="UP000036106"/>
    </source>
</evidence>
<protein>
    <recommendedName>
        <fullName evidence="4">MotA/TolQ/ExbB proton channel domain-containing protein</fullName>
    </recommendedName>
</protein>
<dbReference type="RefSeq" id="WP_048704644.1">
    <property type="nucleotide sequence ID" value="NZ_CP012034.1"/>
</dbReference>
<gene>
    <name evidence="2" type="ORF">ABM34_07360</name>
</gene>
<keyword evidence="1" id="KW-0472">Membrane</keyword>
<feature type="transmembrane region" description="Helical" evidence="1">
    <location>
        <begin position="91"/>
        <end position="114"/>
    </location>
</feature>
<sequence>MKRFSIQQIQHKWILAISVVIFFSTYLIDLMSPREKPVSLFIIGCVLATLVAAVWAIVNYISHLQVNPLYKTDNEVSNRQPIFQSEQHQYLCFWGGIGILVGVIIFIFCLHPSFRLPIVVDIGATLTAYGAGFYLTFFMYLLLDWLLGQK</sequence>
<evidence type="ECO:0000256" key="1">
    <source>
        <dbReference type="SAM" id="Phobius"/>
    </source>
</evidence>
<dbReference type="EMBL" id="CP012034">
    <property type="protein sequence ID" value="AKP67373.1"/>
    <property type="molecule type" value="Genomic_DNA"/>
</dbReference>
<keyword evidence="1" id="KW-1133">Transmembrane helix</keyword>
<keyword evidence="3" id="KW-1185">Reference proteome</keyword>
<evidence type="ECO:0008006" key="4">
    <source>
        <dbReference type="Google" id="ProtNLM"/>
    </source>
</evidence>
<evidence type="ECO:0000313" key="2">
    <source>
        <dbReference type="EMBL" id="AKP67373.1"/>
    </source>
</evidence>